<gene>
    <name evidence="1" type="ORF">VSDG_09259</name>
</gene>
<evidence type="ECO:0008006" key="3">
    <source>
        <dbReference type="Google" id="ProtNLM"/>
    </source>
</evidence>
<keyword evidence="2" id="KW-1185">Reference proteome</keyword>
<dbReference type="SUPFAM" id="SSF51197">
    <property type="entry name" value="Clavaminate synthase-like"/>
    <property type="match status" value="1"/>
</dbReference>
<dbReference type="AlphaFoldDB" id="A0A423VBX1"/>
<name>A0A423VBX1_CYTCH</name>
<dbReference type="OrthoDB" id="445007at2759"/>
<accession>A0A423VBX1</accession>
<dbReference type="EMBL" id="LJZO01000067">
    <property type="protein sequence ID" value="ROV88427.1"/>
    <property type="molecule type" value="Genomic_DNA"/>
</dbReference>
<evidence type="ECO:0000313" key="2">
    <source>
        <dbReference type="Proteomes" id="UP000284375"/>
    </source>
</evidence>
<protein>
    <recommendedName>
        <fullName evidence="3">Phytanoyl-CoA dioxygenase</fullName>
    </recommendedName>
</protein>
<proteinExistence type="predicted"/>
<evidence type="ECO:0000313" key="1">
    <source>
        <dbReference type="EMBL" id="ROV88427.1"/>
    </source>
</evidence>
<dbReference type="Proteomes" id="UP000284375">
    <property type="component" value="Unassembled WGS sequence"/>
</dbReference>
<reference evidence="1 2" key="1">
    <citation type="submission" date="2015-09" db="EMBL/GenBank/DDBJ databases">
        <title>Host preference determinants of Valsa canker pathogens revealed by comparative genomics.</title>
        <authorList>
            <person name="Yin Z."/>
            <person name="Huang L."/>
        </authorList>
    </citation>
    <scope>NUCLEOTIDE SEQUENCE [LARGE SCALE GENOMIC DNA]</scope>
    <source>
        <strain evidence="1 2">YSFL</strain>
    </source>
</reference>
<dbReference type="STRING" id="252740.A0A423VBX1"/>
<dbReference type="Gene3D" id="2.60.120.620">
    <property type="entry name" value="q2cbj1_9rhob like domain"/>
    <property type="match status" value="2"/>
</dbReference>
<organism evidence="1 2">
    <name type="scientific">Cytospora chrysosperma</name>
    <name type="common">Cytospora canker fungus</name>
    <name type="synonym">Sphaeria chrysosperma</name>
    <dbReference type="NCBI Taxonomy" id="252740"/>
    <lineage>
        <taxon>Eukaryota</taxon>
        <taxon>Fungi</taxon>
        <taxon>Dikarya</taxon>
        <taxon>Ascomycota</taxon>
        <taxon>Pezizomycotina</taxon>
        <taxon>Sordariomycetes</taxon>
        <taxon>Sordariomycetidae</taxon>
        <taxon>Diaporthales</taxon>
        <taxon>Cytosporaceae</taxon>
        <taxon>Cytospora</taxon>
    </lineage>
</organism>
<comment type="caution">
    <text evidence="1">The sequence shown here is derived from an EMBL/GenBank/DDBJ whole genome shotgun (WGS) entry which is preliminary data.</text>
</comment>
<sequence>MPDSQAKAKAHLKEHGWVRFPCVLSKEEADRTLGRLWKAKAAVEAEGEDTHLQFLDPNPSNIRIFYLMAIDKIFRELISHPPRSKWSSPFSAKAFSSPTSRPTLLVRDPRWATRKEVPDNAPELIIPFEAKASDIPVMDGKVWHTSGSNVTKDQDRALLFGYYTKGFRCQQVNWTARLSKGVQDSLTQEQKEWLGLGVVGNISD</sequence>